<keyword evidence="3" id="KW-1185">Reference proteome</keyword>
<evidence type="ECO:0000313" key="3">
    <source>
        <dbReference type="Proteomes" id="UP000297031"/>
    </source>
</evidence>
<gene>
    <name evidence="2" type="ORF">E7746_02740</name>
</gene>
<name>A0A4P7VPJ0_9BACT</name>
<dbReference type="OrthoDB" id="1467932at2"/>
<dbReference type="AlphaFoldDB" id="A0A4P7VPJ0"/>
<sequence length="97" mass="11498">MASDLQQTLDRISRKARLLTERYSIVLKERDEAQARIEELETTVYDMRKEIEELNRRVEYLTIVTTAIPSRKDIELSRARLSELVREIDRCISELSE</sequence>
<dbReference type="EMBL" id="CP039393">
    <property type="protein sequence ID" value="QCD34869.1"/>
    <property type="molecule type" value="Genomic_DNA"/>
</dbReference>
<evidence type="ECO:0000256" key="1">
    <source>
        <dbReference type="SAM" id="Coils"/>
    </source>
</evidence>
<feature type="coiled-coil region" evidence="1">
    <location>
        <begin position="2"/>
        <end position="57"/>
    </location>
</feature>
<dbReference type="Proteomes" id="UP000297031">
    <property type="component" value="Chromosome"/>
</dbReference>
<evidence type="ECO:0008006" key="4">
    <source>
        <dbReference type="Google" id="ProtNLM"/>
    </source>
</evidence>
<evidence type="ECO:0000313" key="2">
    <source>
        <dbReference type="EMBL" id="QCD34869.1"/>
    </source>
</evidence>
<keyword evidence="1" id="KW-0175">Coiled coil</keyword>
<accession>A0A4P7VPJ0</accession>
<organism evidence="2 3">
    <name type="scientific">Muribaculum gordoncarteri</name>
    <dbReference type="NCBI Taxonomy" id="2530390"/>
    <lineage>
        <taxon>Bacteria</taxon>
        <taxon>Pseudomonadati</taxon>
        <taxon>Bacteroidota</taxon>
        <taxon>Bacteroidia</taxon>
        <taxon>Bacteroidales</taxon>
        <taxon>Muribaculaceae</taxon>
        <taxon>Muribaculum</taxon>
    </lineage>
</organism>
<dbReference type="KEGG" id="mgod:E7746_02740"/>
<protein>
    <recommendedName>
        <fullName evidence="4">Cell division protein ZapB</fullName>
    </recommendedName>
</protein>
<proteinExistence type="predicted"/>
<reference evidence="2 3" key="1">
    <citation type="submission" date="2019-02" db="EMBL/GenBank/DDBJ databases">
        <title>Isolation and identification of novel species under the genus Muribaculum.</title>
        <authorList>
            <person name="Miyake S."/>
            <person name="Ding Y."/>
            <person name="Low A."/>
            <person name="Soh M."/>
            <person name="Seedorf H."/>
        </authorList>
    </citation>
    <scope>NUCLEOTIDE SEQUENCE [LARGE SCALE GENOMIC DNA]</scope>
    <source>
        <strain evidence="2 3">TLL-A4</strain>
    </source>
</reference>